<dbReference type="RefSeq" id="WP_225419470.1">
    <property type="nucleotide sequence ID" value="NZ_JBHTON010000055.1"/>
</dbReference>
<feature type="compositionally biased region" description="Basic residues" evidence="1">
    <location>
        <begin position="94"/>
        <end position="123"/>
    </location>
</feature>
<dbReference type="SMART" id="SM00257">
    <property type="entry name" value="LysM"/>
    <property type="match status" value="1"/>
</dbReference>
<name>A0ABW4E8R5_9LACO</name>
<evidence type="ECO:0000313" key="5">
    <source>
        <dbReference type="Proteomes" id="UP001597252"/>
    </source>
</evidence>
<comment type="caution">
    <text evidence="4">The sequence shown here is derived from an EMBL/GenBank/DDBJ whole genome shotgun (WGS) entry which is preliminary data.</text>
</comment>
<evidence type="ECO:0000256" key="1">
    <source>
        <dbReference type="SAM" id="MobiDB-lite"/>
    </source>
</evidence>
<keyword evidence="5" id="KW-1185">Reference proteome</keyword>
<evidence type="ECO:0000259" key="3">
    <source>
        <dbReference type="PROSITE" id="PS51782"/>
    </source>
</evidence>
<feature type="region of interest" description="Disordered" evidence="1">
    <location>
        <begin position="1"/>
        <end position="33"/>
    </location>
</feature>
<keyword evidence="2" id="KW-0812">Transmembrane</keyword>
<proteinExistence type="predicted"/>
<dbReference type="Proteomes" id="UP001597252">
    <property type="component" value="Unassembled WGS sequence"/>
</dbReference>
<dbReference type="EMBL" id="JBHTON010000055">
    <property type="protein sequence ID" value="MFD1486257.1"/>
    <property type="molecule type" value="Genomic_DNA"/>
</dbReference>
<feature type="region of interest" description="Disordered" evidence="1">
    <location>
        <begin position="94"/>
        <end position="129"/>
    </location>
</feature>
<evidence type="ECO:0000313" key="4">
    <source>
        <dbReference type="EMBL" id="MFD1486257.1"/>
    </source>
</evidence>
<keyword evidence="2" id="KW-0472">Membrane</keyword>
<dbReference type="Gene3D" id="3.10.350.10">
    <property type="entry name" value="LysM domain"/>
    <property type="match status" value="1"/>
</dbReference>
<keyword evidence="2" id="KW-1133">Transmembrane helix</keyword>
<dbReference type="InterPro" id="IPR018392">
    <property type="entry name" value="LysM"/>
</dbReference>
<dbReference type="PROSITE" id="PS51782">
    <property type="entry name" value="LYSM"/>
    <property type="match status" value="1"/>
</dbReference>
<dbReference type="SUPFAM" id="SSF54106">
    <property type="entry name" value="LysM domain"/>
    <property type="match status" value="1"/>
</dbReference>
<dbReference type="CDD" id="cd00118">
    <property type="entry name" value="LysM"/>
    <property type="match status" value="1"/>
</dbReference>
<accession>A0ABW4E8R5</accession>
<dbReference type="Pfam" id="PF01476">
    <property type="entry name" value="LysM"/>
    <property type="match status" value="1"/>
</dbReference>
<evidence type="ECO:0000256" key="2">
    <source>
        <dbReference type="SAM" id="Phobius"/>
    </source>
</evidence>
<organism evidence="4 5">
    <name type="scientific">Lacticaseibacillus baoqingensis</name>
    <dbReference type="NCBI Taxonomy" id="2486013"/>
    <lineage>
        <taxon>Bacteria</taxon>
        <taxon>Bacillati</taxon>
        <taxon>Bacillota</taxon>
        <taxon>Bacilli</taxon>
        <taxon>Lactobacillales</taxon>
        <taxon>Lactobacillaceae</taxon>
        <taxon>Lacticaseibacillus</taxon>
    </lineage>
</organism>
<gene>
    <name evidence="4" type="ORF">ACFQ5J_13580</name>
</gene>
<feature type="transmembrane region" description="Helical" evidence="2">
    <location>
        <begin position="51"/>
        <end position="70"/>
    </location>
</feature>
<dbReference type="InterPro" id="IPR036779">
    <property type="entry name" value="LysM_dom_sf"/>
</dbReference>
<feature type="domain" description="LysM" evidence="3">
    <location>
        <begin position="185"/>
        <end position="229"/>
    </location>
</feature>
<protein>
    <submittedName>
        <fullName evidence="4">LysM peptidoglycan-binding domain-containing protein</fullName>
    </submittedName>
</protein>
<feature type="compositionally biased region" description="Polar residues" evidence="1">
    <location>
        <begin position="14"/>
        <end position="23"/>
    </location>
</feature>
<sequence length="230" mass="23389">MRKKTTKKEESVGNDASDQTKPWNKQFEDDRDDAGNLSRVATRKKKRGTSILSWVVWIALALVIIVPVAYEAIHSNSNAGGGYSNDKITVTTSSKKKAASQKSATSKKKVASNHAKSSKHKAASQRVAASQKAAASSASASAALASSAAASRAAASSAAASSAAAQSQAASASKAAASSSSTAGGTYTVKAGDNLYRIAVNHGMTLSELLQLNGMSSGASIAAGQTLKVK</sequence>
<reference evidence="5" key="1">
    <citation type="journal article" date="2019" name="Int. J. Syst. Evol. Microbiol.">
        <title>The Global Catalogue of Microorganisms (GCM) 10K type strain sequencing project: providing services to taxonomists for standard genome sequencing and annotation.</title>
        <authorList>
            <consortium name="The Broad Institute Genomics Platform"/>
            <consortium name="The Broad Institute Genome Sequencing Center for Infectious Disease"/>
            <person name="Wu L."/>
            <person name="Ma J."/>
        </authorList>
    </citation>
    <scope>NUCLEOTIDE SEQUENCE [LARGE SCALE GENOMIC DNA]</scope>
    <source>
        <strain evidence="5">CCM 8903</strain>
    </source>
</reference>